<gene>
    <name evidence="7" type="ORF">NK662_07930</name>
</gene>
<dbReference type="InterPro" id="IPR001188">
    <property type="entry name" value="Sperm_putr-bd"/>
</dbReference>
<keyword evidence="2" id="KW-0813">Transport</keyword>
<keyword evidence="8" id="KW-1185">Reference proteome</keyword>
<keyword evidence="3 6" id="KW-0732">Signal</keyword>
<dbReference type="Gene3D" id="3.40.190.10">
    <property type="entry name" value="Periplasmic binding protein-like II"/>
    <property type="match status" value="2"/>
</dbReference>
<dbReference type="PANTHER" id="PTHR30222:SF17">
    <property type="entry name" value="SPERMIDINE_PUTRESCINE-BINDING PERIPLASMIC PROTEIN"/>
    <property type="match status" value="1"/>
</dbReference>
<proteinExistence type="predicted"/>
<evidence type="ECO:0000313" key="8">
    <source>
        <dbReference type="Proteomes" id="UP001156102"/>
    </source>
</evidence>
<evidence type="ECO:0000256" key="4">
    <source>
        <dbReference type="ARBA" id="ARBA00022764"/>
    </source>
</evidence>
<keyword evidence="4" id="KW-0574">Periplasm</keyword>
<feature type="binding site" evidence="5">
    <location>
        <position position="86"/>
    </location>
    <ligand>
        <name>spermidine</name>
        <dbReference type="ChEBI" id="CHEBI:57834"/>
    </ligand>
</feature>
<feature type="chain" id="PRO_5041230242" evidence="6">
    <location>
        <begin position="23"/>
        <end position="349"/>
    </location>
</feature>
<feature type="binding site" evidence="5">
    <location>
        <begin position="168"/>
        <end position="171"/>
    </location>
    <ligand>
        <name>spermidine</name>
        <dbReference type="ChEBI" id="CHEBI:57834"/>
    </ligand>
</feature>
<evidence type="ECO:0000256" key="5">
    <source>
        <dbReference type="PIRSR" id="PIRSR019574-1"/>
    </source>
</evidence>
<evidence type="ECO:0000313" key="7">
    <source>
        <dbReference type="EMBL" id="MCP8968471.1"/>
    </source>
</evidence>
<name>A0AA42BPI6_9BACI</name>
<dbReference type="PRINTS" id="PR00909">
    <property type="entry name" value="SPERMDNBNDNG"/>
</dbReference>
<evidence type="ECO:0000256" key="2">
    <source>
        <dbReference type="ARBA" id="ARBA00022448"/>
    </source>
</evidence>
<dbReference type="InterPro" id="IPR006059">
    <property type="entry name" value="SBP"/>
</dbReference>
<organism evidence="7 8">
    <name type="scientific">Ectobacillus ponti</name>
    <dbReference type="NCBI Taxonomy" id="2961894"/>
    <lineage>
        <taxon>Bacteria</taxon>
        <taxon>Bacillati</taxon>
        <taxon>Bacillota</taxon>
        <taxon>Bacilli</taxon>
        <taxon>Bacillales</taxon>
        <taxon>Bacillaceae</taxon>
        <taxon>Ectobacillus</taxon>
    </lineage>
</organism>
<comment type="subcellular location">
    <subcellularLocation>
        <location evidence="1">Periplasm</location>
    </subcellularLocation>
</comment>
<dbReference type="PIRSF" id="PIRSF019574">
    <property type="entry name" value="Periplasmic_polyamine_BP"/>
    <property type="match status" value="1"/>
</dbReference>
<dbReference type="RefSeq" id="WP_254758381.1">
    <property type="nucleotide sequence ID" value="NZ_JANCLT010000003.1"/>
</dbReference>
<dbReference type="AlphaFoldDB" id="A0AA42BPI6"/>
<dbReference type="GO" id="GO:0042597">
    <property type="term" value="C:periplasmic space"/>
    <property type="evidence" value="ECO:0007669"/>
    <property type="project" value="UniProtKB-SubCell"/>
</dbReference>
<evidence type="ECO:0000256" key="1">
    <source>
        <dbReference type="ARBA" id="ARBA00004418"/>
    </source>
</evidence>
<dbReference type="PANTHER" id="PTHR30222">
    <property type="entry name" value="SPERMIDINE/PUTRESCINE-BINDING PERIPLASMIC PROTEIN"/>
    <property type="match status" value="1"/>
</dbReference>
<comment type="caution">
    <text evidence="7">The sequence shown here is derived from an EMBL/GenBank/DDBJ whole genome shotgun (WGS) entry which is preliminary data.</text>
</comment>
<evidence type="ECO:0000256" key="3">
    <source>
        <dbReference type="ARBA" id="ARBA00022729"/>
    </source>
</evidence>
<dbReference type="CDD" id="cd13590">
    <property type="entry name" value="PBP2_PotD_PotF_like"/>
    <property type="match status" value="1"/>
</dbReference>
<dbReference type="EMBL" id="JANCLT010000003">
    <property type="protein sequence ID" value="MCP8968471.1"/>
    <property type="molecule type" value="Genomic_DNA"/>
</dbReference>
<reference evidence="7" key="1">
    <citation type="submission" date="2022-07" db="EMBL/GenBank/DDBJ databases">
        <authorList>
            <person name="Li W.-J."/>
            <person name="Deng Q.-Q."/>
        </authorList>
    </citation>
    <scope>NUCLEOTIDE SEQUENCE</scope>
    <source>
        <strain evidence="7">SYSU M60031</strain>
    </source>
</reference>
<dbReference type="Pfam" id="PF13416">
    <property type="entry name" value="SBP_bac_8"/>
    <property type="match status" value="1"/>
</dbReference>
<dbReference type="GO" id="GO:0019808">
    <property type="term" value="F:polyamine binding"/>
    <property type="evidence" value="ECO:0007669"/>
    <property type="project" value="InterPro"/>
</dbReference>
<dbReference type="Proteomes" id="UP001156102">
    <property type="component" value="Unassembled WGS sequence"/>
</dbReference>
<protein>
    <submittedName>
        <fullName evidence="7">Spermidine/putrescine ABC transporter substrate-binding protein</fullName>
    </submittedName>
</protein>
<sequence length="349" mass="39570">MKWWKTAAGAALSVLLVGGALAGCGEKKEELNIYSWADNFDEQVLKDFEKQNNVKINYSVFANNEELLAKLQAGGTSYDVIQPSDYMVQTMKKLDLLAPLEKQNMPNLENIQPDFKTPPFDPEGKYSVVYTWGVTGIAYNKKYVKEAPTSWSDLWKPEYKGRVILLDDQREVLGMALKKNGFSNNSVSKPELETAYKDLQKLVPNVLAFNTDDIKQKFIAEEAWIGTVWSGDASYIAKDNPDVGYVVPKEGSTIWADTLAIPKNAKHKKLAEKFINYLLDPKVSAKNYESIGYSDPNEKALPLHSEKYRSDKAIFLSKEELGRTEWVQDIGKDTTTYDEYWTKLKTDQK</sequence>
<dbReference type="GO" id="GO:0015846">
    <property type="term" value="P:polyamine transport"/>
    <property type="evidence" value="ECO:0007669"/>
    <property type="project" value="InterPro"/>
</dbReference>
<accession>A0AA42BPI6</accession>
<dbReference type="PROSITE" id="PS51257">
    <property type="entry name" value="PROKAR_LIPOPROTEIN"/>
    <property type="match status" value="1"/>
</dbReference>
<evidence type="ECO:0000256" key="6">
    <source>
        <dbReference type="SAM" id="SignalP"/>
    </source>
</evidence>
<feature type="signal peptide" evidence="6">
    <location>
        <begin position="1"/>
        <end position="22"/>
    </location>
</feature>
<dbReference type="SUPFAM" id="SSF53850">
    <property type="entry name" value="Periplasmic binding protein-like II"/>
    <property type="match status" value="1"/>
</dbReference>